<comment type="caution">
    <text evidence="2">The sequence shown here is derived from an EMBL/GenBank/DDBJ whole genome shotgun (WGS) entry which is preliminary data.</text>
</comment>
<accession>A0ABN9QQA2</accession>
<sequence length="146" mass="16178">VQARATHIGAGCAELYFTEINITGTWARRHRMADLHWAAQDVERGRARWNKFHQIGVKVVHGHTLLGTRYLNVLVRGLNKAKFAIGGLLGEDDHTAAATPSAGCRNLRGKATTISSKRLAKLWFVIVVLLLPVFRPRPPAFATFTL</sequence>
<feature type="transmembrane region" description="Helical" evidence="1">
    <location>
        <begin position="118"/>
        <end position="134"/>
    </location>
</feature>
<gene>
    <name evidence="2" type="ORF">PCOR1329_LOCUS13176</name>
</gene>
<dbReference type="EMBL" id="CAUYUJ010003885">
    <property type="protein sequence ID" value="CAK0807241.1"/>
    <property type="molecule type" value="Genomic_DNA"/>
</dbReference>
<organism evidence="2 3">
    <name type="scientific">Prorocentrum cordatum</name>
    <dbReference type="NCBI Taxonomy" id="2364126"/>
    <lineage>
        <taxon>Eukaryota</taxon>
        <taxon>Sar</taxon>
        <taxon>Alveolata</taxon>
        <taxon>Dinophyceae</taxon>
        <taxon>Prorocentrales</taxon>
        <taxon>Prorocentraceae</taxon>
        <taxon>Prorocentrum</taxon>
    </lineage>
</organism>
<feature type="non-terminal residue" evidence="2">
    <location>
        <position position="1"/>
    </location>
</feature>
<evidence type="ECO:0000256" key="1">
    <source>
        <dbReference type="SAM" id="Phobius"/>
    </source>
</evidence>
<keyword evidence="3" id="KW-1185">Reference proteome</keyword>
<evidence type="ECO:0000313" key="3">
    <source>
        <dbReference type="Proteomes" id="UP001189429"/>
    </source>
</evidence>
<proteinExistence type="predicted"/>
<reference evidence="2" key="1">
    <citation type="submission" date="2023-10" db="EMBL/GenBank/DDBJ databases">
        <authorList>
            <person name="Chen Y."/>
            <person name="Shah S."/>
            <person name="Dougan E. K."/>
            <person name="Thang M."/>
            <person name="Chan C."/>
        </authorList>
    </citation>
    <scope>NUCLEOTIDE SEQUENCE [LARGE SCALE GENOMIC DNA]</scope>
</reference>
<name>A0ABN9QQA2_9DINO</name>
<keyword evidence="1" id="KW-0472">Membrane</keyword>
<evidence type="ECO:0008006" key="4">
    <source>
        <dbReference type="Google" id="ProtNLM"/>
    </source>
</evidence>
<protein>
    <recommendedName>
        <fullName evidence="4">Transposase DDE domain-containing protein</fullName>
    </recommendedName>
</protein>
<dbReference type="Proteomes" id="UP001189429">
    <property type="component" value="Unassembled WGS sequence"/>
</dbReference>
<keyword evidence="1" id="KW-0812">Transmembrane</keyword>
<keyword evidence="1" id="KW-1133">Transmembrane helix</keyword>
<evidence type="ECO:0000313" key="2">
    <source>
        <dbReference type="EMBL" id="CAK0807241.1"/>
    </source>
</evidence>